<comment type="similarity">
    <text evidence="1">Belongs to the PPC synthetase family.</text>
</comment>
<evidence type="ECO:0000313" key="3">
    <source>
        <dbReference type="Proteomes" id="UP000887577"/>
    </source>
</evidence>
<feature type="domain" description="DNA/pantothenate metabolism flavoprotein C-terminal" evidence="2">
    <location>
        <begin position="149"/>
        <end position="239"/>
    </location>
</feature>
<dbReference type="SUPFAM" id="SSF102645">
    <property type="entry name" value="CoaB-like"/>
    <property type="match status" value="1"/>
</dbReference>
<dbReference type="GO" id="GO:0015937">
    <property type="term" value="P:coenzyme A biosynthetic process"/>
    <property type="evidence" value="ECO:0007669"/>
    <property type="project" value="UniProtKB-ARBA"/>
</dbReference>
<sequence length="287" mass="33114">MLWNPDDLKSFLDRHTKDENAKIVVITSGGTAVPLEKNCVRYIENFSNGTRGAISAEKFLENGYLVIFFHRANSLQPYSHRFPDLFNRLNVDSDNKFTVTDYPNLGEMLEKKHKYTDRILMLPFNTFDDYKNDLEYICHACAGYKKRLCVYLAAAVSDFYIDAEQLPEHKIQSADGGLNLKLTIAPKVLRRIVKDFVPEAFVVSFKLETDPSVLVQKSNKAIKEYGHQIVIANMLKTRKRRVTFIRANEDPYPIDLDSPEFSEKVDVEIEELIIERIKKLHSSYSHV</sequence>
<dbReference type="Proteomes" id="UP000887577">
    <property type="component" value="Unplaced"/>
</dbReference>
<protein>
    <submittedName>
        <fullName evidence="4">DNA/pantothenate metabolism flavoprotein C-terminal domain-containing protein</fullName>
    </submittedName>
</protein>
<evidence type="ECO:0000256" key="1">
    <source>
        <dbReference type="ARBA" id="ARBA00005703"/>
    </source>
</evidence>
<evidence type="ECO:0000313" key="4">
    <source>
        <dbReference type="WBParaSite" id="PSU_v2.g12986.t1"/>
    </source>
</evidence>
<keyword evidence="3" id="KW-1185">Reference proteome</keyword>
<dbReference type="AlphaFoldDB" id="A0A914Y2H7"/>
<reference evidence="4" key="1">
    <citation type="submission" date="2022-11" db="UniProtKB">
        <authorList>
            <consortium name="WormBaseParasite"/>
        </authorList>
    </citation>
    <scope>IDENTIFICATION</scope>
</reference>
<evidence type="ECO:0000259" key="2">
    <source>
        <dbReference type="Pfam" id="PF04127"/>
    </source>
</evidence>
<dbReference type="Gene3D" id="3.40.50.10300">
    <property type="entry name" value="CoaB-like"/>
    <property type="match status" value="1"/>
</dbReference>
<dbReference type="GO" id="GO:0003824">
    <property type="term" value="F:catalytic activity"/>
    <property type="evidence" value="ECO:0007669"/>
    <property type="project" value="UniProtKB-ARBA"/>
</dbReference>
<dbReference type="WBParaSite" id="PSU_v2.g12986.t1">
    <property type="protein sequence ID" value="PSU_v2.g12986.t1"/>
    <property type="gene ID" value="PSU_v2.g12986"/>
</dbReference>
<proteinExistence type="inferred from homology"/>
<accession>A0A914Y2H7</accession>
<dbReference type="Pfam" id="PF04127">
    <property type="entry name" value="DFP"/>
    <property type="match status" value="1"/>
</dbReference>
<dbReference type="InterPro" id="IPR007085">
    <property type="entry name" value="DNA/pantothenate-metab_flavo_C"/>
</dbReference>
<dbReference type="PANTHER" id="PTHR12290">
    <property type="entry name" value="CORNICHON-RELATED"/>
    <property type="match status" value="1"/>
</dbReference>
<dbReference type="InterPro" id="IPR035929">
    <property type="entry name" value="CoaB-like_sf"/>
</dbReference>
<organism evidence="3 4">
    <name type="scientific">Panagrolaimus superbus</name>
    <dbReference type="NCBI Taxonomy" id="310955"/>
    <lineage>
        <taxon>Eukaryota</taxon>
        <taxon>Metazoa</taxon>
        <taxon>Ecdysozoa</taxon>
        <taxon>Nematoda</taxon>
        <taxon>Chromadorea</taxon>
        <taxon>Rhabditida</taxon>
        <taxon>Tylenchina</taxon>
        <taxon>Panagrolaimomorpha</taxon>
        <taxon>Panagrolaimoidea</taxon>
        <taxon>Panagrolaimidae</taxon>
        <taxon>Panagrolaimus</taxon>
    </lineage>
</organism>
<name>A0A914Y2H7_9BILA</name>